<dbReference type="InterPro" id="IPR018473">
    <property type="entry name" value="Hermes_transposase_DNA-db"/>
</dbReference>
<protein>
    <submittedName>
        <fullName evidence="3">Hermes trasposase DNA-binding domain-containing protein</fullName>
    </submittedName>
</protein>
<accession>A0A914D2J2</accession>
<dbReference type="SUPFAM" id="SSF140996">
    <property type="entry name" value="Hermes dimerisation domain"/>
    <property type="match status" value="1"/>
</dbReference>
<dbReference type="Proteomes" id="UP000887540">
    <property type="component" value="Unplaced"/>
</dbReference>
<reference evidence="3" key="1">
    <citation type="submission" date="2022-11" db="UniProtKB">
        <authorList>
            <consortium name="WormBaseParasite"/>
        </authorList>
    </citation>
    <scope>IDENTIFICATION</scope>
</reference>
<proteinExistence type="predicted"/>
<organism evidence="2 3">
    <name type="scientific">Acrobeloides nanus</name>
    <dbReference type="NCBI Taxonomy" id="290746"/>
    <lineage>
        <taxon>Eukaryota</taxon>
        <taxon>Metazoa</taxon>
        <taxon>Ecdysozoa</taxon>
        <taxon>Nematoda</taxon>
        <taxon>Chromadorea</taxon>
        <taxon>Rhabditida</taxon>
        <taxon>Tylenchina</taxon>
        <taxon>Cephalobomorpha</taxon>
        <taxon>Cephaloboidea</taxon>
        <taxon>Cephalobidae</taxon>
        <taxon>Acrobeloides</taxon>
    </lineage>
</organism>
<dbReference type="Pfam" id="PF10683">
    <property type="entry name" value="DBD_Tnp_Hermes"/>
    <property type="match status" value="1"/>
</dbReference>
<keyword evidence="2" id="KW-1185">Reference proteome</keyword>
<dbReference type="AlphaFoldDB" id="A0A914D2J2"/>
<dbReference type="PANTHER" id="PTHR37432:SF1">
    <property type="entry name" value="HAT C-TERMINAL DIMERISATION DOMAIN-CONTAINING PROTEIN-RELATED"/>
    <property type="match status" value="1"/>
</dbReference>
<name>A0A914D2J2_9BILA</name>
<feature type="domain" description="Hermes trasposase DNA-binding" evidence="1">
    <location>
        <begin position="2"/>
        <end position="48"/>
    </location>
</feature>
<evidence type="ECO:0000313" key="2">
    <source>
        <dbReference type="Proteomes" id="UP000887540"/>
    </source>
</evidence>
<dbReference type="Gene3D" id="1.10.10.1070">
    <property type="entry name" value="Zinc finger, BED domain-containing"/>
    <property type="match status" value="1"/>
</dbReference>
<evidence type="ECO:0000313" key="3">
    <source>
        <dbReference type="WBParaSite" id="ACRNAN_scaffold17870.g14810.t1"/>
    </source>
</evidence>
<dbReference type="PANTHER" id="PTHR37432">
    <property type="entry name" value="PROTEIN CBG21304"/>
    <property type="match status" value="1"/>
</dbReference>
<sequence>MAEWVSRNMRPFNIVNDKGFKNVLTTFMDIIVKRNCAIDINALLPTDRTLSNYVNSISDELVKEFGPKIIGFIGKYGGSMAVDFGKRLRDYLSICVYFIDDDWLVY</sequence>
<dbReference type="WBParaSite" id="ACRNAN_scaffold17870.g14810.t1">
    <property type="protein sequence ID" value="ACRNAN_scaffold17870.g14810.t1"/>
    <property type="gene ID" value="ACRNAN_scaffold17870.g14810"/>
</dbReference>
<evidence type="ECO:0000259" key="1">
    <source>
        <dbReference type="Pfam" id="PF10683"/>
    </source>
</evidence>